<feature type="transmembrane region" description="Helical" evidence="2">
    <location>
        <begin position="108"/>
        <end position="128"/>
    </location>
</feature>
<feature type="transmembrane region" description="Helical" evidence="2">
    <location>
        <begin position="270"/>
        <end position="291"/>
    </location>
</feature>
<keyword evidence="2" id="KW-1133">Transmembrane helix</keyword>
<reference evidence="3" key="1">
    <citation type="submission" date="2020-02" db="EMBL/GenBank/DDBJ databases">
        <authorList>
            <person name="Meier V. D."/>
        </authorList>
    </citation>
    <scope>NUCLEOTIDE SEQUENCE</scope>
    <source>
        <strain evidence="3">AVDCRST_MAG45</strain>
    </source>
</reference>
<feature type="transmembrane region" description="Helical" evidence="2">
    <location>
        <begin position="38"/>
        <end position="58"/>
    </location>
</feature>
<evidence type="ECO:0000256" key="2">
    <source>
        <dbReference type="SAM" id="Phobius"/>
    </source>
</evidence>
<dbReference type="EMBL" id="CADCVU010000149">
    <property type="protein sequence ID" value="CAA9508678.1"/>
    <property type="molecule type" value="Genomic_DNA"/>
</dbReference>
<name>A0A6J4SYU4_9ACTN</name>
<feature type="non-terminal residue" evidence="3">
    <location>
        <position position="354"/>
    </location>
</feature>
<feature type="transmembrane region" description="Helical" evidence="2">
    <location>
        <begin position="215"/>
        <end position="233"/>
    </location>
</feature>
<evidence type="ECO:0000256" key="1">
    <source>
        <dbReference type="SAM" id="MobiDB-lite"/>
    </source>
</evidence>
<gene>
    <name evidence="3" type="ORF">AVDCRST_MAG45-1760</name>
</gene>
<accession>A0A6J4SYU4</accession>
<feature type="transmembrane region" description="Helical" evidence="2">
    <location>
        <begin position="331"/>
        <end position="353"/>
    </location>
</feature>
<keyword evidence="2" id="KW-0812">Transmembrane</keyword>
<sequence length="354" mass="35341">MAAVEPGRVKGGTAPEAVPTLTSSAVGRDTDRRRGPPLVALATASALLAAASLALPSAPGYDPWSWLVWGREVADLDLSTSEGPAWKPLPVLVTTALAAMSEAHAPEAWLVIARTGAILATALAFGLGRRLAGGSRTAGALAALALLLVPGWIENAAVGLSEGALVALILLAVGYGLDGRLRPAFALGVLAALLRVEVWPFLAVLGVGWIRRDRAALGPAVLAGLAVPGLWFGPELLGSGELLRSAGRALVPNPGAPALAAHPALATLGAAVWLAPPIALAGVGVLAAVAAGRTRVREAVRDAVLVAAGGVAWTLLVAAMSQLGFSGEARYALPGVALVTVAGMAGPFALGAVA</sequence>
<feature type="region of interest" description="Disordered" evidence="1">
    <location>
        <begin position="1"/>
        <end position="33"/>
    </location>
</feature>
<feature type="transmembrane region" description="Helical" evidence="2">
    <location>
        <begin position="303"/>
        <end position="325"/>
    </location>
</feature>
<evidence type="ECO:0008006" key="4">
    <source>
        <dbReference type="Google" id="ProtNLM"/>
    </source>
</evidence>
<evidence type="ECO:0000313" key="3">
    <source>
        <dbReference type="EMBL" id="CAA9508678.1"/>
    </source>
</evidence>
<protein>
    <recommendedName>
        <fullName evidence="4">Glycosyltransferase RgtA/B/C/D-like domain-containing protein</fullName>
    </recommendedName>
</protein>
<proteinExistence type="predicted"/>
<keyword evidence="2" id="KW-0472">Membrane</keyword>
<feature type="transmembrane region" description="Helical" evidence="2">
    <location>
        <begin position="185"/>
        <end position="208"/>
    </location>
</feature>
<organism evidence="3">
    <name type="scientific">uncultured Solirubrobacterales bacterium</name>
    <dbReference type="NCBI Taxonomy" id="768556"/>
    <lineage>
        <taxon>Bacteria</taxon>
        <taxon>Bacillati</taxon>
        <taxon>Actinomycetota</taxon>
        <taxon>Thermoleophilia</taxon>
        <taxon>Solirubrobacterales</taxon>
        <taxon>environmental samples</taxon>
    </lineage>
</organism>
<feature type="transmembrane region" description="Helical" evidence="2">
    <location>
        <begin position="140"/>
        <end position="173"/>
    </location>
</feature>
<dbReference type="AlphaFoldDB" id="A0A6J4SYU4"/>